<organism evidence="8 9">
    <name type="scientific">Aphanomyces euteiches</name>
    <dbReference type="NCBI Taxonomy" id="100861"/>
    <lineage>
        <taxon>Eukaryota</taxon>
        <taxon>Sar</taxon>
        <taxon>Stramenopiles</taxon>
        <taxon>Oomycota</taxon>
        <taxon>Saprolegniomycetes</taxon>
        <taxon>Saprolegniales</taxon>
        <taxon>Verrucalvaceae</taxon>
        <taxon>Aphanomyces</taxon>
    </lineage>
</organism>
<accession>A0A6G0WPC5</accession>
<dbReference type="PANTHER" id="PTHR13510">
    <property type="entry name" value="FYVE-FINGER-CONTAINING RAB5 EFFECTOR PROTEIN RABENOSYN-5-RELATED"/>
    <property type="match status" value="1"/>
</dbReference>
<feature type="compositionally biased region" description="Basic residues" evidence="5">
    <location>
        <begin position="389"/>
        <end position="399"/>
    </location>
</feature>
<reference evidence="8 9" key="1">
    <citation type="submission" date="2019-07" db="EMBL/GenBank/DDBJ databases">
        <title>Genomics analysis of Aphanomyces spp. identifies a new class of oomycete effector associated with host adaptation.</title>
        <authorList>
            <person name="Gaulin E."/>
        </authorList>
    </citation>
    <scope>NUCLEOTIDE SEQUENCE [LARGE SCALE GENOMIC DNA]</scope>
    <source>
        <strain evidence="8 9">ATCC 201684</strain>
    </source>
</reference>
<dbReference type="PROSITE" id="PS50178">
    <property type="entry name" value="ZF_FYVE"/>
    <property type="match status" value="1"/>
</dbReference>
<evidence type="ECO:0000313" key="8">
    <source>
        <dbReference type="EMBL" id="KAF0729245.1"/>
    </source>
</evidence>
<keyword evidence="3" id="KW-0862">Zinc</keyword>
<dbReference type="PANTHER" id="PTHR13510:SF44">
    <property type="entry name" value="RABENOSYN-5"/>
    <property type="match status" value="1"/>
</dbReference>
<evidence type="ECO:0008006" key="10">
    <source>
        <dbReference type="Google" id="ProtNLM"/>
    </source>
</evidence>
<dbReference type="Gene3D" id="3.30.40.10">
    <property type="entry name" value="Zinc/RING finger domain, C3HC4 (zinc finger)"/>
    <property type="match status" value="1"/>
</dbReference>
<dbReference type="InterPro" id="IPR002913">
    <property type="entry name" value="START_lipid-bd_dom"/>
</dbReference>
<feature type="compositionally biased region" description="Acidic residues" evidence="5">
    <location>
        <begin position="403"/>
        <end position="413"/>
    </location>
</feature>
<dbReference type="InterPro" id="IPR013083">
    <property type="entry name" value="Znf_RING/FYVE/PHD"/>
</dbReference>
<keyword evidence="2 4" id="KW-0863">Zinc-finger</keyword>
<evidence type="ECO:0000259" key="7">
    <source>
        <dbReference type="PROSITE" id="PS50848"/>
    </source>
</evidence>
<dbReference type="CDD" id="cd00065">
    <property type="entry name" value="FYVE_like_SF"/>
    <property type="match status" value="1"/>
</dbReference>
<dbReference type="SMART" id="SM00064">
    <property type="entry name" value="FYVE"/>
    <property type="match status" value="1"/>
</dbReference>
<sequence>MVVAVKFPLPRDFFRCPDISPKELEYYTRLSHSNAMDVALHAQLDGGAIEWTLDVEEPGLKMYAGFDPAAPPEVSTYCSVTDVAGTLDEAASLFRGEGEDPFRMGNVNALDNHILYTFAAPSPENPRHSIHARWIVLETPIKGLGVINNRDICILESHHDVEVNNHHGWVRSVKSIDMTCCPPLDNILGLVRASIYRSGHIVVETDRPGILRVTHFVQIDLKLNIPSWMRRIGLRARCRDLINIDLFLRELRLSQGLFLSTEELLPKESRIACPICNQNFWILNTKTHCRKCGEVVCRNCSKKWTITLMGTSVSLRICTSCSLASSTPMASRKPTSTTTTVSCSPRFQDSLACGRFIVNDEPVVRIRAHTADDTELIMEASSTRNVQHSTRHRPTSSRHRQTEDDDDDAGWFV</sequence>
<dbReference type="PROSITE" id="PS50848">
    <property type="entry name" value="START"/>
    <property type="match status" value="1"/>
</dbReference>
<keyword evidence="9" id="KW-1185">Reference proteome</keyword>
<evidence type="ECO:0000256" key="3">
    <source>
        <dbReference type="ARBA" id="ARBA00022833"/>
    </source>
</evidence>
<protein>
    <recommendedName>
        <fullName evidence="10">FYVE-type domain-containing protein</fullName>
    </recommendedName>
</protein>
<proteinExistence type="predicted"/>
<dbReference type="Proteomes" id="UP000481153">
    <property type="component" value="Unassembled WGS sequence"/>
</dbReference>
<evidence type="ECO:0000256" key="4">
    <source>
        <dbReference type="PROSITE-ProRule" id="PRU00091"/>
    </source>
</evidence>
<evidence type="ECO:0000259" key="6">
    <source>
        <dbReference type="PROSITE" id="PS50178"/>
    </source>
</evidence>
<evidence type="ECO:0000256" key="2">
    <source>
        <dbReference type="ARBA" id="ARBA00022771"/>
    </source>
</evidence>
<dbReference type="InterPro" id="IPR052727">
    <property type="entry name" value="Rab4/Rab5_effector"/>
</dbReference>
<gene>
    <name evidence="8" type="ORF">Ae201684_012996</name>
</gene>
<dbReference type="Pfam" id="PF01363">
    <property type="entry name" value="FYVE"/>
    <property type="match status" value="1"/>
</dbReference>
<feature type="domain" description="FYVE-type" evidence="6">
    <location>
        <begin position="267"/>
        <end position="326"/>
    </location>
</feature>
<dbReference type="InterPro" id="IPR017455">
    <property type="entry name" value="Znf_FYVE-rel"/>
</dbReference>
<dbReference type="AlphaFoldDB" id="A0A6G0WPC5"/>
<name>A0A6G0WPC5_9STRA</name>
<feature type="region of interest" description="Disordered" evidence="5">
    <location>
        <begin position="381"/>
        <end position="413"/>
    </location>
</feature>
<dbReference type="InterPro" id="IPR011011">
    <property type="entry name" value="Znf_FYVE_PHD"/>
</dbReference>
<dbReference type="GO" id="GO:0008270">
    <property type="term" value="F:zinc ion binding"/>
    <property type="evidence" value="ECO:0007669"/>
    <property type="project" value="UniProtKB-KW"/>
</dbReference>
<dbReference type="InterPro" id="IPR000306">
    <property type="entry name" value="Znf_FYVE"/>
</dbReference>
<evidence type="ECO:0000256" key="1">
    <source>
        <dbReference type="ARBA" id="ARBA00022723"/>
    </source>
</evidence>
<dbReference type="EMBL" id="VJMJ01000166">
    <property type="protein sequence ID" value="KAF0729245.1"/>
    <property type="molecule type" value="Genomic_DNA"/>
</dbReference>
<dbReference type="Gene3D" id="3.30.530.20">
    <property type="match status" value="1"/>
</dbReference>
<comment type="caution">
    <text evidence="8">The sequence shown here is derived from an EMBL/GenBank/DDBJ whole genome shotgun (WGS) entry which is preliminary data.</text>
</comment>
<evidence type="ECO:0000256" key="5">
    <source>
        <dbReference type="SAM" id="MobiDB-lite"/>
    </source>
</evidence>
<dbReference type="VEuPathDB" id="FungiDB:AeMF1_005997"/>
<dbReference type="InterPro" id="IPR023393">
    <property type="entry name" value="START-like_dom_sf"/>
</dbReference>
<dbReference type="SUPFAM" id="SSF55961">
    <property type="entry name" value="Bet v1-like"/>
    <property type="match status" value="1"/>
</dbReference>
<dbReference type="SUPFAM" id="SSF57903">
    <property type="entry name" value="FYVE/PHD zinc finger"/>
    <property type="match status" value="1"/>
</dbReference>
<dbReference type="GO" id="GO:0008289">
    <property type="term" value="F:lipid binding"/>
    <property type="evidence" value="ECO:0007669"/>
    <property type="project" value="InterPro"/>
</dbReference>
<evidence type="ECO:0000313" key="9">
    <source>
        <dbReference type="Proteomes" id="UP000481153"/>
    </source>
</evidence>
<feature type="domain" description="START" evidence="7">
    <location>
        <begin position="146"/>
        <end position="243"/>
    </location>
</feature>
<keyword evidence="1" id="KW-0479">Metal-binding</keyword>